<dbReference type="OrthoDB" id="190266at2"/>
<dbReference type="InterPro" id="IPR036291">
    <property type="entry name" value="NAD(P)-bd_dom_sf"/>
</dbReference>
<dbReference type="Gene3D" id="3.30.470.20">
    <property type="entry name" value="ATP-grasp fold, B domain"/>
    <property type="match status" value="1"/>
</dbReference>
<dbReference type="Pfam" id="PF13549">
    <property type="entry name" value="ATP-grasp_5"/>
    <property type="match status" value="1"/>
</dbReference>
<evidence type="ECO:0000259" key="1">
    <source>
        <dbReference type="SMART" id="SM00881"/>
    </source>
</evidence>
<dbReference type="Pfam" id="PF13607">
    <property type="entry name" value="Succ_CoA_lig"/>
    <property type="match status" value="1"/>
</dbReference>
<dbReference type="SUPFAM" id="SSF56059">
    <property type="entry name" value="Glutathione synthetase ATP-binding domain-like"/>
    <property type="match status" value="1"/>
</dbReference>
<dbReference type="Gene3D" id="3.30.1490.20">
    <property type="entry name" value="ATP-grasp fold, A domain"/>
    <property type="match status" value="1"/>
</dbReference>
<accession>A0A5B8C311</accession>
<dbReference type="Gene3D" id="3.40.50.720">
    <property type="entry name" value="NAD(P)-binding Rossmann-like Domain"/>
    <property type="match status" value="1"/>
</dbReference>
<feature type="domain" description="CoA-binding" evidence="1">
    <location>
        <begin position="18"/>
        <end position="110"/>
    </location>
</feature>
<dbReference type="InterPro" id="IPR016102">
    <property type="entry name" value="Succinyl-CoA_synth-like"/>
</dbReference>
<name>A0A5B8C311_9MICO</name>
<protein>
    <submittedName>
        <fullName evidence="2">Acetate--CoA ligase family protein</fullName>
    </submittedName>
</protein>
<dbReference type="InterPro" id="IPR032875">
    <property type="entry name" value="Succ_CoA_lig_flav_dom"/>
</dbReference>
<dbReference type="RefSeq" id="WP_139928818.1">
    <property type="nucleotide sequence ID" value="NZ_CP040915.1"/>
</dbReference>
<dbReference type="GO" id="GO:0016874">
    <property type="term" value="F:ligase activity"/>
    <property type="evidence" value="ECO:0007669"/>
    <property type="project" value="UniProtKB-KW"/>
</dbReference>
<organism evidence="2 3">
    <name type="scientific">Georgenia yuyongxinii</name>
    <dbReference type="NCBI Taxonomy" id="2589797"/>
    <lineage>
        <taxon>Bacteria</taxon>
        <taxon>Bacillati</taxon>
        <taxon>Actinomycetota</taxon>
        <taxon>Actinomycetes</taxon>
        <taxon>Micrococcales</taxon>
        <taxon>Bogoriellaceae</taxon>
        <taxon>Georgenia</taxon>
    </lineage>
</organism>
<dbReference type="PANTHER" id="PTHR42793">
    <property type="entry name" value="COA BINDING DOMAIN CONTAINING PROTEIN"/>
    <property type="match status" value="1"/>
</dbReference>
<keyword evidence="2" id="KW-0436">Ligase</keyword>
<dbReference type="InterPro" id="IPR013815">
    <property type="entry name" value="ATP_grasp_subdomain_1"/>
</dbReference>
<evidence type="ECO:0000313" key="2">
    <source>
        <dbReference type="EMBL" id="QDC24953.1"/>
    </source>
</evidence>
<dbReference type="SMART" id="SM00881">
    <property type="entry name" value="CoA_binding"/>
    <property type="match status" value="1"/>
</dbReference>
<dbReference type="Gene3D" id="3.40.50.261">
    <property type="entry name" value="Succinyl-CoA synthetase domains"/>
    <property type="match status" value="2"/>
</dbReference>
<gene>
    <name evidence="2" type="ORF">FE374_10315</name>
</gene>
<dbReference type="SUPFAM" id="SSF52210">
    <property type="entry name" value="Succinyl-CoA synthetase domains"/>
    <property type="match status" value="2"/>
</dbReference>
<evidence type="ECO:0000313" key="3">
    <source>
        <dbReference type="Proteomes" id="UP000314616"/>
    </source>
</evidence>
<dbReference type="GO" id="GO:0005524">
    <property type="term" value="F:ATP binding"/>
    <property type="evidence" value="ECO:0007669"/>
    <property type="project" value="InterPro"/>
</dbReference>
<reference evidence="2 3" key="1">
    <citation type="submission" date="2019-05" db="EMBL/GenBank/DDBJ databases">
        <title>Georgenia *** sp. nov., and Georgenia *** sp. nov., isolated from the intestinal contents of plateau pika (Ochotona curzoniae) in the Qinghai-Tibet plateau of China.</title>
        <authorList>
            <person name="Tian Z."/>
        </authorList>
    </citation>
    <scope>NUCLEOTIDE SEQUENCE [LARGE SCALE GENOMIC DNA]</scope>
    <source>
        <strain evidence="2 3">Z443</strain>
    </source>
</reference>
<dbReference type="EMBL" id="CP040915">
    <property type="protein sequence ID" value="QDC24953.1"/>
    <property type="molecule type" value="Genomic_DNA"/>
</dbReference>
<dbReference type="KEGG" id="gyu:FE374_10315"/>
<dbReference type="AlphaFoldDB" id="A0A5B8C311"/>
<dbReference type="Pfam" id="PF13380">
    <property type="entry name" value="CoA_binding_2"/>
    <property type="match status" value="1"/>
</dbReference>
<dbReference type="InterPro" id="IPR003781">
    <property type="entry name" value="CoA-bd"/>
</dbReference>
<sequence length="704" mass="70916">MTSTPTAPRLAAATLEPLFAPSGVMVVGASATPGKLGAVMAESLRGHNAPLYLVNNRAAGMHATISDALAAAEGEVDLAVMCIPAPATAQALRECAAGGLRAALVCAGGFGEAGPAGEAHERAVVQAVRETGIRLLGPNTSGFFVPGRGLRASFVPGVAAVRPGPVAVVAASGGVNHALAFRLQRAGVGVSLAVGLGASLDVGAEDVLEHLVGDDGTRVVALHLETVKDGPALLRAVARLSAVKPVVALVVGRSDVSEFASSHTGALATSWRTTRALLRQAGAVLVDDEEALVDGVTALAGRRLAPSPTPGVALITAQAGPGLLVADALQSAGVDLPRLSLQTQAAVAEQLPPITFQANPVDTGRPGPGFDRVVAAVAADPAVDALAVYGLTEPVVDLPAAVAQSGASDVVPVLIGVDGPQGDLDQARASAAELGLPLLAGPTALARGLVALVEDARAQFARSVEPAPAAEPARLTGPWDEIRAKELLDQIGLRTPPRRRCTTRAEAHEALNVLETPVAVKLVDAAVLHKTELGGVHLNIRTAAEMDGALDALEAVGAREFLVESMAAPGVDLIVGARRDPVFGPVVLLGIGGTAAEVMADVAIRSVPLDERAAAGMVDDLQGRALLLGHRSGPVADRTQLAGVLTALGGVLRATPAIDEIEVNPLRLTASGLVALDAVVVPSSDIAVDGDARTGHVDAPAAQS</sequence>
<dbReference type="SUPFAM" id="SSF51735">
    <property type="entry name" value="NAD(P)-binding Rossmann-fold domains"/>
    <property type="match status" value="1"/>
</dbReference>
<dbReference type="Proteomes" id="UP000314616">
    <property type="component" value="Chromosome"/>
</dbReference>
<proteinExistence type="predicted"/>
<dbReference type="PANTHER" id="PTHR42793:SF1">
    <property type="entry name" value="PEPTIDYL-LYSINE N-ACETYLTRANSFERASE PATZ"/>
    <property type="match status" value="1"/>
</dbReference>